<accession>A0A6I4IKI3</accession>
<evidence type="ECO:0000313" key="1">
    <source>
        <dbReference type="EMBL" id="MVO08621.1"/>
    </source>
</evidence>
<sequence length="394" mass="44887">MKLKQYIVLILIAIVSCTEPYELQTENFEDLLVVEATITNEYKKHVVKLSHTIPLEETTPSIEHGANVKIISNTGLEFHFSEVEDQYVSDQEFQIESGLDYTLQIQTSNGKTYISTPEKTPTAIGIDEVNAIQETKDTVLGVAIKVTSSDPSNTAKFYRYEYTETYKIIPPYWSPNKVEVNANDELIVSPRTTETRVCFSSKESNSINVTTTEDQSENTVFNFNVHFLSKEDPKITNRYSILVKQYIISSEAYNFYKTLKTLSSNGSLLSQVQPGFIVGNITNTNNPEEKVVGFFEVSTVSEKRIFFNFDDIFPNETSSSYFYDCGIQDYTSLVDFPSPNSPLFGGRVDLFYFIRNNEIVYYDHHPTSGLYLMVYSYCGDCTSFSSNVQPDFWQ</sequence>
<dbReference type="InterPro" id="IPR025345">
    <property type="entry name" value="DUF4249"/>
</dbReference>
<dbReference type="PROSITE" id="PS51257">
    <property type="entry name" value="PROKAR_LIPOPROTEIN"/>
    <property type="match status" value="1"/>
</dbReference>
<dbReference type="Pfam" id="PF14054">
    <property type="entry name" value="DUF4249"/>
    <property type="match status" value="1"/>
</dbReference>
<dbReference type="RefSeq" id="WP_140997018.1">
    <property type="nucleotide sequence ID" value="NZ_VDCZ01000003.1"/>
</dbReference>
<dbReference type="OrthoDB" id="1062680at2"/>
<protein>
    <submittedName>
        <fullName evidence="1">DUF4249 family protein</fullName>
    </submittedName>
</protein>
<dbReference type="Proteomes" id="UP000431264">
    <property type="component" value="Unassembled WGS sequence"/>
</dbReference>
<reference evidence="2" key="1">
    <citation type="submission" date="2019-05" db="EMBL/GenBank/DDBJ databases">
        <title>Flavobacterium profundi sp. nov., isolated from a deep-sea seamount.</title>
        <authorList>
            <person name="Zhang D.-C."/>
        </authorList>
    </citation>
    <scope>NUCLEOTIDE SEQUENCE [LARGE SCALE GENOMIC DNA]</scope>
    <source>
        <strain evidence="2">TP390</strain>
    </source>
</reference>
<organism evidence="1 2">
    <name type="scientific">Flavobacterium profundi</name>
    <dbReference type="NCBI Taxonomy" id="1774945"/>
    <lineage>
        <taxon>Bacteria</taxon>
        <taxon>Pseudomonadati</taxon>
        <taxon>Bacteroidota</taxon>
        <taxon>Flavobacteriia</taxon>
        <taxon>Flavobacteriales</taxon>
        <taxon>Flavobacteriaceae</taxon>
        <taxon>Flavobacterium</taxon>
    </lineage>
</organism>
<gene>
    <name evidence="1" type="ORF">GOQ30_05520</name>
</gene>
<evidence type="ECO:0000313" key="2">
    <source>
        <dbReference type="Proteomes" id="UP000431264"/>
    </source>
</evidence>
<dbReference type="AlphaFoldDB" id="A0A6I4IKI3"/>
<dbReference type="EMBL" id="WQLW01000003">
    <property type="protein sequence ID" value="MVO08621.1"/>
    <property type="molecule type" value="Genomic_DNA"/>
</dbReference>
<comment type="caution">
    <text evidence="1">The sequence shown here is derived from an EMBL/GenBank/DDBJ whole genome shotgun (WGS) entry which is preliminary data.</text>
</comment>
<proteinExistence type="predicted"/>
<name>A0A6I4IKI3_9FLAO</name>
<keyword evidence="2" id="KW-1185">Reference proteome</keyword>